<evidence type="ECO:0000313" key="2">
    <source>
        <dbReference type="EMBL" id="PAU84542.1"/>
    </source>
</evidence>
<name>A0A2A2FIS1_9EURY</name>
<dbReference type="RefSeq" id="WP_095635819.1">
    <property type="nucleotide sequence ID" value="NZ_NSKC01000002.1"/>
</dbReference>
<comment type="caution">
    <text evidence="2">The sequence shown here is derived from an EMBL/GenBank/DDBJ whole genome shotgun (WGS) entry which is preliminary data.</text>
</comment>
<keyword evidence="1" id="KW-1133">Transmembrane helix</keyword>
<organism evidence="2 3">
    <name type="scientific">Halorubrum salipaludis</name>
    <dbReference type="NCBI Taxonomy" id="2032630"/>
    <lineage>
        <taxon>Archaea</taxon>
        <taxon>Methanobacteriati</taxon>
        <taxon>Methanobacteriota</taxon>
        <taxon>Stenosarchaea group</taxon>
        <taxon>Halobacteria</taxon>
        <taxon>Halobacteriales</taxon>
        <taxon>Haloferacaceae</taxon>
        <taxon>Halorubrum</taxon>
    </lineage>
</organism>
<protein>
    <submittedName>
        <fullName evidence="2">Uncharacterized protein</fullName>
    </submittedName>
</protein>
<evidence type="ECO:0000256" key="1">
    <source>
        <dbReference type="SAM" id="Phobius"/>
    </source>
</evidence>
<dbReference type="OrthoDB" id="329303at2157"/>
<reference evidence="2 3" key="1">
    <citation type="submission" date="2017-08" db="EMBL/GenBank/DDBJ databases">
        <title>The strain WRN001 was isolated from Binhai saline alkaline soil, Tianjin, China.</title>
        <authorList>
            <person name="Liu D."/>
            <person name="Zhang G."/>
        </authorList>
    </citation>
    <scope>NUCLEOTIDE SEQUENCE [LARGE SCALE GENOMIC DNA]</scope>
    <source>
        <strain evidence="2 3">WN019</strain>
    </source>
</reference>
<sequence>MTTKTEDRLLGLAVAAILATLGGELLGSQLIITAGVVAFVLALAALFGVMSVVLAVSVARTSDLNAPDPTAIESAR</sequence>
<accession>A0A2A2FIS1</accession>
<dbReference type="AlphaFoldDB" id="A0A2A2FIS1"/>
<keyword evidence="1" id="KW-0472">Membrane</keyword>
<dbReference type="EMBL" id="NSKC01000002">
    <property type="protein sequence ID" value="PAU84542.1"/>
    <property type="molecule type" value="Genomic_DNA"/>
</dbReference>
<gene>
    <name evidence="2" type="ORF">CK500_03235</name>
</gene>
<feature type="transmembrane region" description="Helical" evidence="1">
    <location>
        <begin position="32"/>
        <end position="56"/>
    </location>
</feature>
<proteinExistence type="predicted"/>
<keyword evidence="3" id="KW-1185">Reference proteome</keyword>
<dbReference type="Proteomes" id="UP000218083">
    <property type="component" value="Unassembled WGS sequence"/>
</dbReference>
<keyword evidence="1" id="KW-0812">Transmembrane</keyword>
<evidence type="ECO:0000313" key="3">
    <source>
        <dbReference type="Proteomes" id="UP000218083"/>
    </source>
</evidence>